<dbReference type="OrthoDB" id="442657at2759"/>
<organism evidence="3 4">
    <name type="scientific">Symbiodinium microadriaticum</name>
    <name type="common">Dinoflagellate</name>
    <name type="synonym">Zooxanthella microadriatica</name>
    <dbReference type="NCBI Taxonomy" id="2951"/>
    <lineage>
        <taxon>Eukaryota</taxon>
        <taxon>Sar</taxon>
        <taxon>Alveolata</taxon>
        <taxon>Dinophyceae</taxon>
        <taxon>Suessiales</taxon>
        <taxon>Symbiodiniaceae</taxon>
        <taxon>Symbiodinium</taxon>
    </lineage>
</organism>
<name>A0A1Q9CBP9_SYMMI</name>
<dbReference type="Proteomes" id="UP000186817">
    <property type="component" value="Unassembled WGS sequence"/>
</dbReference>
<comment type="caution">
    <text evidence="3">The sequence shown here is derived from an EMBL/GenBank/DDBJ whole genome shotgun (WGS) entry which is preliminary data.</text>
</comment>
<feature type="compositionally biased region" description="Acidic residues" evidence="1">
    <location>
        <begin position="662"/>
        <end position="671"/>
    </location>
</feature>
<dbReference type="Pfam" id="PF07727">
    <property type="entry name" value="RVT_2"/>
    <property type="match status" value="1"/>
</dbReference>
<evidence type="ECO:0000313" key="4">
    <source>
        <dbReference type="Proteomes" id="UP000186817"/>
    </source>
</evidence>
<feature type="domain" description="Reverse transcriptase Ty1/copia-type" evidence="2">
    <location>
        <begin position="372"/>
        <end position="604"/>
    </location>
</feature>
<evidence type="ECO:0000259" key="2">
    <source>
        <dbReference type="Pfam" id="PF07727"/>
    </source>
</evidence>
<gene>
    <name evidence="3" type="primary">GIP</name>
    <name evidence="3" type="ORF">AK812_SmicGene39360</name>
</gene>
<feature type="compositionally biased region" description="Basic and acidic residues" evidence="1">
    <location>
        <begin position="29"/>
        <end position="48"/>
    </location>
</feature>
<sequence>MSAPARFILVASFGVPLLRDGHPAPLSDEAQRKKEEEGREGRECESKLEPVQGESVVQEDDGGGIGEWVLEDENGEEGDEEDELSEEDYRRLQEAQENEWKEIAKDLKQPVELHELTFAEPLSSKKAAEVLRGIQRIYAKIRMLNLDVRRTHSDGGGTVVLIPGEGEQEDRFHVAPVMYREVKDQIEFEAEQILDEPPPPAPARRIKGESYTLEQSEKCAERLLKKEGLISRDAVDALLERFEKGRIWIDEGVPGISTESEEKGEQSWMPLYEDEDLGSGGVGKNFEVPEAPEVVPNAWGADPAQPLQTVSVSHAEVLQSLENWKGAIGDELSNVFDVHQAMRKRTADELQALRDAGAHIEVLPAKALFHRKGGTGRHKCRVVACGNFSENAKASGRERKLQCYAGGADSLSLRCHLRLAGHRAISHKWRTSIADIRTAFLLAPLREKTKRTFLKPPAVLKQAGFAAEGEFWEITGALYGMQESPADWASYRDETLPMIEVWHQGKLHHLERSKFEPNMWLLRCSETSELLAVLSIYVDDLLLSGTAEASEAIWAAIKAKWRISEPEYADLGKSVTFCGFEIQQKGDGLHVGQSKYVQSLLDKYPEIQGTTMCPYAKENEIIETKPNASLEKLRRAQALVGEMLWLATRLSLNLNKENQGADAEDEDEDDVFDRPGSPSDDTSRRKQVRGAGSSGAEDWRELAEQSSGNEAAADADGDVQEDADAELQTAMFARQASTYRPVIYPGWHFSAPPSAAWDPEPAWGGPEGNFHQRIPPRIRRQDFWFHDLRRRVVVRFHAKPRRKMFLPGPAGWPDGVAQHQLTGRRRTLAKLQSPEGHEILEDDWTTAEKPTKMMARQWTGRTEFELR</sequence>
<dbReference type="InterPro" id="IPR043502">
    <property type="entry name" value="DNA/RNA_pol_sf"/>
</dbReference>
<accession>A0A1Q9CBP9</accession>
<keyword evidence="4" id="KW-1185">Reference proteome</keyword>
<reference evidence="3 4" key="1">
    <citation type="submission" date="2016-02" db="EMBL/GenBank/DDBJ databases">
        <title>Genome analysis of coral dinoflagellate symbionts highlights evolutionary adaptations to a symbiotic lifestyle.</title>
        <authorList>
            <person name="Aranda M."/>
            <person name="Li Y."/>
            <person name="Liew Y.J."/>
            <person name="Baumgarten S."/>
            <person name="Simakov O."/>
            <person name="Wilson M."/>
            <person name="Piel J."/>
            <person name="Ashoor H."/>
            <person name="Bougouffa S."/>
            <person name="Bajic V.B."/>
            <person name="Ryu T."/>
            <person name="Ravasi T."/>
            <person name="Bayer T."/>
            <person name="Micklem G."/>
            <person name="Kim H."/>
            <person name="Bhak J."/>
            <person name="Lajeunesse T.C."/>
            <person name="Voolstra C.R."/>
        </authorList>
    </citation>
    <scope>NUCLEOTIDE SEQUENCE [LARGE SCALE GENOMIC DNA]</scope>
    <source>
        <strain evidence="3 4">CCMP2467</strain>
    </source>
</reference>
<dbReference type="InterPro" id="IPR013103">
    <property type="entry name" value="RVT_2"/>
</dbReference>
<evidence type="ECO:0000313" key="3">
    <source>
        <dbReference type="EMBL" id="OLP80247.1"/>
    </source>
</evidence>
<dbReference type="EMBL" id="LSRX01001397">
    <property type="protein sequence ID" value="OLP80247.1"/>
    <property type="molecule type" value="Genomic_DNA"/>
</dbReference>
<feature type="compositionally biased region" description="Acidic residues" evidence="1">
    <location>
        <begin position="69"/>
        <end position="86"/>
    </location>
</feature>
<dbReference type="AlphaFoldDB" id="A0A1Q9CBP9"/>
<feature type="region of interest" description="Disordered" evidence="1">
    <location>
        <begin position="657"/>
        <end position="721"/>
    </location>
</feature>
<dbReference type="SUPFAM" id="SSF56672">
    <property type="entry name" value="DNA/RNA polymerases"/>
    <property type="match status" value="1"/>
</dbReference>
<proteinExistence type="predicted"/>
<feature type="region of interest" description="Disordered" evidence="1">
    <location>
        <begin position="17"/>
        <end position="89"/>
    </location>
</feature>
<evidence type="ECO:0000256" key="1">
    <source>
        <dbReference type="SAM" id="MobiDB-lite"/>
    </source>
</evidence>
<protein>
    <submittedName>
        <fullName evidence="3">Copia protein</fullName>
    </submittedName>
</protein>